<evidence type="ECO:0000256" key="1">
    <source>
        <dbReference type="PROSITE-ProRule" id="PRU00047"/>
    </source>
</evidence>
<accession>A0ABQ5HWF3</accession>
<feature type="region of interest" description="Disordered" evidence="2">
    <location>
        <begin position="250"/>
        <end position="287"/>
    </location>
</feature>
<gene>
    <name evidence="4" type="ORF">Tco_1080984</name>
</gene>
<evidence type="ECO:0000256" key="2">
    <source>
        <dbReference type="SAM" id="MobiDB-lite"/>
    </source>
</evidence>
<feature type="compositionally biased region" description="Polar residues" evidence="2">
    <location>
        <begin position="250"/>
        <end position="269"/>
    </location>
</feature>
<dbReference type="InterPro" id="IPR036875">
    <property type="entry name" value="Znf_CCHC_sf"/>
</dbReference>
<evidence type="ECO:0000313" key="4">
    <source>
        <dbReference type="EMBL" id="GJT92139.1"/>
    </source>
</evidence>
<keyword evidence="1" id="KW-0479">Metal-binding</keyword>
<dbReference type="SUPFAM" id="SSF57756">
    <property type="entry name" value="Retrovirus zinc finger-like domains"/>
    <property type="match status" value="1"/>
</dbReference>
<feature type="region of interest" description="Disordered" evidence="2">
    <location>
        <begin position="196"/>
        <end position="216"/>
    </location>
</feature>
<evidence type="ECO:0000313" key="5">
    <source>
        <dbReference type="Proteomes" id="UP001151760"/>
    </source>
</evidence>
<dbReference type="EMBL" id="BQNB010020081">
    <property type="protein sequence ID" value="GJT92139.1"/>
    <property type="molecule type" value="Genomic_DNA"/>
</dbReference>
<sequence>MANLSEDIQCAGSDTRPPMLDRTDFASWQQRIRLYCRGKENRVNILKSIDEGPFLMGTFRERLSEGTEGALHLGPERPRVYSDLTPEEKERYNADIRATNILLQGLPKDIYSLINHYTDAKDIWDNVKMLLEGSKQLFVTAVKLDKGLRDSNYDQLYAYLKQHEAHANENKMMLERFTQHTVDLLTLISSVAPHQSHPQSSYYSQSSTTSPSTYLQPHFADNTQLESGLSPIDNLTNTLALLTQSYKTHLPQTNNQLRTSSNPRNQATVQDGAAGNGGVQNKVGNANPGQARQIKCYNCNDIGHIARNCTQPKRP</sequence>
<proteinExistence type="predicted"/>
<reference evidence="4" key="2">
    <citation type="submission" date="2022-01" db="EMBL/GenBank/DDBJ databases">
        <authorList>
            <person name="Yamashiro T."/>
            <person name="Shiraishi A."/>
            <person name="Satake H."/>
            <person name="Nakayama K."/>
        </authorList>
    </citation>
    <scope>NUCLEOTIDE SEQUENCE</scope>
</reference>
<feature type="compositionally biased region" description="Low complexity" evidence="2">
    <location>
        <begin position="196"/>
        <end position="214"/>
    </location>
</feature>
<name>A0ABQ5HWF3_9ASTR</name>
<dbReference type="InterPro" id="IPR001878">
    <property type="entry name" value="Znf_CCHC"/>
</dbReference>
<keyword evidence="1" id="KW-0862">Zinc</keyword>
<dbReference type="PROSITE" id="PS50158">
    <property type="entry name" value="ZF_CCHC"/>
    <property type="match status" value="1"/>
</dbReference>
<keyword evidence="1" id="KW-0863">Zinc-finger</keyword>
<dbReference type="Pfam" id="PF00098">
    <property type="entry name" value="zf-CCHC"/>
    <property type="match status" value="1"/>
</dbReference>
<evidence type="ECO:0000259" key="3">
    <source>
        <dbReference type="PROSITE" id="PS50158"/>
    </source>
</evidence>
<organism evidence="4 5">
    <name type="scientific">Tanacetum coccineum</name>
    <dbReference type="NCBI Taxonomy" id="301880"/>
    <lineage>
        <taxon>Eukaryota</taxon>
        <taxon>Viridiplantae</taxon>
        <taxon>Streptophyta</taxon>
        <taxon>Embryophyta</taxon>
        <taxon>Tracheophyta</taxon>
        <taxon>Spermatophyta</taxon>
        <taxon>Magnoliopsida</taxon>
        <taxon>eudicotyledons</taxon>
        <taxon>Gunneridae</taxon>
        <taxon>Pentapetalae</taxon>
        <taxon>asterids</taxon>
        <taxon>campanulids</taxon>
        <taxon>Asterales</taxon>
        <taxon>Asteraceae</taxon>
        <taxon>Asteroideae</taxon>
        <taxon>Anthemideae</taxon>
        <taxon>Anthemidinae</taxon>
        <taxon>Tanacetum</taxon>
    </lineage>
</organism>
<reference evidence="4" key="1">
    <citation type="journal article" date="2022" name="Int. J. Mol. Sci.">
        <title>Draft Genome of Tanacetum Coccineum: Genomic Comparison of Closely Related Tanacetum-Family Plants.</title>
        <authorList>
            <person name="Yamashiro T."/>
            <person name="Shiraishi A."/>
            <person name="Nakayama K."/>
            <person name="Satake H."/>
        </authorList>
    </citation>
    <scope>NUCLEOTIDE SEQUENCE</scope>
</reference>
<comment type="caution">
    <text evidence="4">The sequence shown here is derived from an EMBL/GenBank/DDBJ whole genome shotgun (WGS) entry which is preliminary data.</text>
</comment>
<dbReference type="SMART" id="SM00343">
    <property type="entry name" value="ZnF_C2HC"/>
    <property type="match status" value="1"/>
</dbReference>
<dbReference type="Proteomes" id="UP001151760">
    <property type="component" value="Unassembled WGS sequence"/>
</dbReference>
<feature type="domain" description="CCHC-type" evidence="3">
    <location>
        <begin position="295"/>
        <end position="311"/>
    </location>
</feature>
<dbReference type="Gene3D" id="4.10.60.10">
    <property type="entry name" value="Zinc finger, CCHC-type"/>
    <property type="match status" value="1"/>
</dbReference>
<protein>
    <submittedName>
        <fullName evidence="4">Retrovirus-related pol polyprotein from transposon TNT 1-94</fullName>
    </submittedName>
</protein>
<keyword evidence="5" id="KW-1185">Reference proteome</keyword>